<reference evidence="1 2" key="1">
    <citation type="submission" date="2018-01" db="EMBL/GenBank/DDBJ databases">
        <title>Deinococcus koreensis sp. nov., a radiation-resistant bacterium isolated from river water.</title>
        <authorList>
            <person name="Choi A."/>
        </authorList>
    </citation>
    <scope>NUCLEOTIDE SEQUENCE [LARGE SCALE GENOMIC DNA]</scope>
    <source>
        <strain evidence="1 2">SJW1-2</strain>
    </source>
</reference>
<keyword evidence="2" id="KW-1185">Reference proteome</keyword>
<accession>A0A2K3UVC3</accession>
<name>A0A2K3UVC3_9DEIO</name>
<sequence>MAGQPAVLSLGADERYSYEKTGLDINLEAFHSGQTLILQESVSDRAAGERRARACLRLTPGARGWAGTWTKAGTKVGMPVTLSRLHAAAIPFALPVTPGLQKLRRDDPYSFLKINHAWNRTSDGTSVREPRSGLTYPRLPGESAALNGALQDRQAMHAIAALECRSGGDWSGMDTDYSLDQGPRFLSAKLLSFLDTADFYCGGAHPNISQQGVILDRLTGEALRPDDIWPLLTPGEQHRLYLGSLPAGPGAECRDLLGSRGQPAYTVSLLRGGLQLIPTDLPHVAQACAEPVVVGYAKLRDLSFQGQPYFSEFYKP</sequence>
<dbReference type="EMBL" id="PPPD01000001">
    <property type="protein sequence ID" value="PNY80489.1"/>
    <property type="molecule type" value="Genomic_DNA"/>
</dbReference>
<organism evidence="1 2">
    <name type="scientific">Deinococcus koreensis</name>
    <dbReference type="NCBI Taxonomy" id="2054903"/>
    <lineage>
        <taxon>Bacteria</taxon>
        <taxon>Thermotogati</taxon>
        <taxon>Deinococcota</taxon>
        <taxon>Deinococci</taxon>
        <taxon>Deinococcales</taxon>
        <taxon>Deinococcaceae</taxon>
        <taxon>Deinococcus</taxon>
    </lineage>
</organism>
<protein>
    <submittedName>
        <fullName evidence="1">Uncharacterized protein</fullName>
    </submittedName>
</protein>
<proteinExistence type="predicted"/>
<dbReference type="Proteomes" id="UP000236379">
    <property type="component" value="Unassembled WGS sequence"/>
</dbReference>
<gene>
    <name evidence="1" type="ORF">CVO96_03100</name>
</gene>
<comment type="caution">
    <text evidence="1">The sequence shown here is derived from an EMBL/GenBank/DDBJ whole genome shotgun (WGS) entry which is preliminary data.</text>
</comment>
<dbReference type="AlphaFoldDB" id="A0A2K3UVC3"/>
<evidence type="ECO:0000313" key="1">
    <source>
        <dbReference type="EMBL" id="PNY80489.1"/>
    </source>
</evidence>
<evidence type="ECO:0000313" key="2">
    <source>
        <dbReference type="Proteomes" id="UP000236379"/>
    </source>
</evidence>